<evidence type="ECO:0000256" key="1">
    <source>
        <dbReference type="SAM" id="Phobius"/>
    </source>
</evidence>
<dbReference type="EMBL" id="CP009963">
    <property type="protein sequence ID" value="AIY44230.1"/>
    <property type="molecule type" value="Genomic_DNA"/>
</dbReference>
<dbReference type="Proteomes" id="UP000030302">
    <property type="component" value="Plasmid unnamed"/>
</dbReference>
<keyword evidence="3" id="KW-1185">Reference proteome</keyword>
<keyword evidence="1" id="KW-0812">Transmembrane</keyword>
<accession>A0A0A1FKJ3</accession>
<keyword evidence="1" id="KW-0472">Membrane</keyword>
<name>A0A0A1FKJ3_9BURK</name>
<feature type="transmembrane region" description="Helical" evidence="1">
    <location>
        <begin position="102"/>
        <end position="125"/>
    </location>
</feature>
<dbReference type="HOGENOM" id="CLU_1937284_0_0_4"/>
<dbReference type="KEGG" id="care:LT85_p051"/>
<dbReference type="RefSeq" id="WP_052135611.1">
    <property type="nucleotide sequence ID" value="NZ_CP009963.1"/>
</dbReference>
<gene>
    <name evidence="2" type="ORF">LT85_p051</name>
</gene>
<organism evidence="2 3">
    <name type="scientific">Collimonas arenae</name>
    <dbReference type="NCBI Taxonomy" id="279058"/>
    <lineage>
        <taxon>Bacteria</taxon>
        <taxon>Pseudomonadati</taxon>
        <taxon>Pseudomonadota</taxon>
        <taxon>Betaproteobacteria</taxon>
        <taxon>Burkholderiales</taxon>
        <taxon>Oxalobacteraceae</taxon>
        <taxon>Collimonas</taxon>
    </lineage>
</organism>
<geneLocation type="plasmid" evidence="2 3">
    <name>unnamed</name>
</geneLocation>
<reference evidence="3" key="1">
    <citation type="journal article" date="2014" name="Soil Biol. Biochem.">
        <title>Structure and function of bacterial communities in ageing soils: Insights from the Mendocino ecological staircase.</title>
        <authorList>
            <person name="Uroz S."/>
            <person name="Tech J.J."/>
            <person name="Sawaya N.A."/>
            <person name="Frey-Klett P."/>
            <person name="Leveau J.H.J."/>
        </authorList>
    </citation>
    <scope>NUCLEOTIDE SEQUENCE [LARGE SCALE GENOMIC DNA]</scope>
    <source>
        <strain evidence="3">Cal35</strain>
        <plasmid evidence="3">unnamed</plasmid>
    </source>
</reference>
<dbReference type="OrthoDB" id="8945935at2"/>
<evidence type="ECO:0000313" key="3">
    <source>
        <dbReference type="Proteomes" id="UP000030302"/>
    </source>
</evidence>
<sequence>MGISTTREALLAELMQDVDGLISRFEAFDKDFGATIEQATKDAAGKAFLASRLSFETMISGQERKLTDAGLNAASKIAGQFNSGLTQMVAVNESLERKAWRFIAVFAAIAVIGGAVGGVVVVKMLGV</sequence>
<dbReference type="AlphaFoldDB" id="A0A0A1FKJ3"/>
<keyword evidence="1" id="KW-1133">Transmembrane helix</keyword>
<keyword evidence="2" id="KW-0614">Plasmid</keyword>
<protein>
    <submittedName>
        <fullName evidence="2">Uncharacterized protein</fullName>
    </submittedName>
</protein>
<proteinExistence type="predicted"/>
<evidence type="ECO:0000313" key="2">
    <source>
        <dbReference type="EMBL" id="AIY44230.1"/>
    </source>
</evidence>